<comment type="caution">
    <text evidence="2">The sequence shown here is derived from an EMBL/GenBank/DDBJ whole genome shotgun (WGS) entry which is preliminary data.</text>
</comment>
<keyword evidence="3" id="KW-1185">Reference proteome</keyword>
<evidence type="ECO:0000256" key="1">
    <source>
        <dbReference type="SAM" id="MobiDB-lite"/>
    </source>
</evidence>
<organism evidence="2 3">
    <name type="scientific">Dactylosporangium maewongense</name>
    <dbReference type="NCBI Taxonomy" id="634393"/>
    <lineage>
        <taxon>Bacteria</taxon>
        <taxon>Bacillati</taxon>
        <taxon>Actinomycetota</taxon>
        <taxon>Actinomycetes</taxon>
        <taxon>Micromonosporales</taxon>
        <taxon>Micromonosporaceae</taxon>
        <taxon>Dactylosporangium</taxon>
    </lineage>
</organism>
<gene>
    <name evidence="2" type="ORF">GCM10009827_106930</name>
</gene>
<dbReference type="EMBL" id="BAAAQD010000039">
    <property type="protein sequence ID" value="GAA1567820.1"/>
    <property type="molecule type" value="Genomic_DNA"/>
</dbReference>
<evidence type="ECO:0000313" key="3">
    <source>
        <dbReference type="Proteomes" id="UP001501470"/>
    </source>
</evidence>
<dbReference type="RefSeq" id="WP_344513537.1">
    <property type="nucleotide sequence ID" value="NZ_BAAAQD010000039.1"/>
</dbReference>
<proteinExistence type="predicted"/>
<sequence>MPSRPPVRAQPLYNHVASKDETLDGAIDTADPDWRHSSAAPPRPRRDPADPRRLTPTKRAGRPGRR</sequence>
<evidence type="ECO:0000313" key="2">
    <source>
        <dbReference type="EMBL" id="GAA1567820.1"/>
    </source>
</evidence>
<accession>A0ABP4NXU4</accession>
<reference evidence="3" key="1">
    <citation type="journal article" date="2019" name="Int. J. Syst. Evol. Microbiol.">
        <title>The Global Catalogue of Microorganisms (GCM) 10K type strain sequencing project: providing services to taxonomists for standard genome sequencing and annotation.</title>
        <authorList>
            <consortium name="The Broad Institute Genomics Platform"/>
            <consortium name="The Broad Institute Genome Sequencing Center for Infectious Disease"/>
            <person name="Wu L."/>
            <person name="Ma J."/>
        </authorList>
    </citation>
    <scope>NUCLEOTIDE SEQUENCE [LARGE SCALE GENOMIC DNA]</scope>
    <source>
        <strain evidence="3">JCM 15933</strain>
    </source>
</reference>
<feature type="compositionally biased region" description="Basic and acidic residues" evidence="1">
    <location>
        <begin position="44"/>
        <end position="53"/>
    </location>
</feature>
<feature type="compositionally biased region" description="Basic residues" evidence="1">
    <location>
        <begin position="55"/>
        <end position="66"/>
    </location>
</feature>
<name>A0ABP4NXU4_9ACTN</name>
<protein>
    <submittedName>
        <fullName evidence="2">Uncharacterized protein</fullName>
    </submittedName>
</protein>
<feature type="region of interest" description="Disordered" evidence="1">
    <location>
        <begin position="1"/>
        <end position="66"/>
    </location>
</feature>
<dbReference type="Proteomes" id="UP001501470">
    <property type="component" value="Unassembled WGS sequence"/>
</dbReference>